<reference evidence="3" key="1">
    <citation type="submission" date="2021-01" db="EMBL/GenBank/DDBJ databases">
        <authorList>
            <person name="Corre E."/>
            <person name="Pelletier E."/>
            <person name="Niang G."/>
            <person name="Scheremetjew M."/>
            <person name="Finn R."/>
            <person name="Kale V."/>
            <person name="Holt S."/>
            <person name="Cochrane G."/>
            <person name="Meng A."/>
            <person name="Brown T."/>
            <person name="Cohen L."/>
        </authorList>
    </citation>
    <scope>NUCLEOTIDE SEQUENCE</scope>
    <source>
        <strain evidence="3">CCMP325</strain>
    </source>
</reference>
<accession>A0A7S0NFD7</accession>
<dbReference type="Gene3D" id="3.50.50.60">
    <property type="entry name" value="FAD/NAD(P)-binding domain"/>
    <property type="match status" value="1"/>
</dbReference>
<dbReference type="PRINTS" id="PR00420">
    <property type="entry name" value="RNGMNOXGNASE"/>
</dbReference>
<dbReference type="Gene3D" id="3.30.9.10">
    <property type="entry name" value="D-Amino Acid Oxidase, subunit A, domain 2"/>
    <property type="match status" value="1"/>
</dbReference>
<dbReference type="InterPro" id="IPR006076">
    <property type="entry name" value="FAD-dep_OxRdtase"/>
</dbReference>
<dbReference type="PANTHER" id="PTHR13847">
    <property type="entry name" value="SARCOSINE DEHYDROGENASE-RELATED"/>
    <property type="match status" value="1"/>
</dbReference>
<protein>
    <recommendedName>
        <fullName evidence="2">FAD dependent oxidoreductase domain-containing protein</fullName>
    </recommendedName>
</protein>
<gene>
    <name evidence="3" type="ORF">HPHI1048_LOCUS24492</name>
</gene>
<keyword evidence="1" id="KW-0560">Oxidoreductase</keyword>
<dbReference type="AlphaFoldDB" id="A0A7S0NFD7"/>
<evidence type="ECO:0000313" key="3">
    <source>
        <dbReference type="EMBL" id="CAD8509977.1"/>
    </source>
</evidence>
<dbReference type="GO" id="GO:0016491">
    <property type="term" value="F:oxidoreductase activity"/>
    <property type="evidence" value="ECO:0007669"/>
    <property type="project" value="UniProtKB-KW"/>
</dbReference>
<dbReference type="GO" id="GO:0005737">
    <property type="term" value="C:cytoplasm"/>
    <property type="evidence" value="ECO:0007669"/>
    <property type="project" value="TreeGrafter"/>
</dbReference>
<evidence type="ECO:0000259" key="2">
    <source>
        <dbReference type="Pfam" id="PF01266"/>
    </source>
</evidence>
<sequence length="452" mass="48716">MAAAAAGGGGLIFMLLRRWYERGGGTRQAELFPGLHASCTSPSPRRSKPRHVVVVGAGIVGLSIANELARRGCKVTVLEKEMSAGTQATALSWAWINANSKQPKHYQRFNMLAMDLWDLMFPGYVRWCGSILLNENPKQEVAEYPRHEVSWSQVAELQPGVAWDAAKEGSGESACSYFPSEGVTEPFKVISEMLRRAEAREVQVVYGVTVTGFPWDVEGDVRGVTYVLHGSQGWDGPQTMAADVVVLSNGTGVEQLAKCAGFKVPLLHKPGFLAHTEPIADLVKRVVVSPNCHILQRENGSLVIGESKEAGGASSVAYAVDRYAHESFRSNMPPASNSDEQEDDQGLAELSTFGHRALAAAKRILPVIEEAKLSRVTCGYRPFPEDGLPVIGFCSSSCSTRSPGLYIAVMHSGITLAPLAGAAAALEIAEGLDLDLLSPYRVGRFTKVFRGT</sequence>
<dbReference type="InterPro" id="IPR036188">
    <property type="entry name" value="FAD/NAD-bd_sf"/>
</dbReference>
<feature type="domain" description="FAD dependent oxidoreductase" evidence="2">
    <location>
        <begin position="51"/>
        <end position="425"/>
    </location>
</feature>
<evidence type="ECO:0000256" key="1">
    <source>
        <dbReference type="ARBA" id="ARBA00023002"/>
    </source>
</evidence>
<organism evidence="3">
    <name type="scientific">Hanusia phi</name>
    <dbReference type="NCBI Taxonomy" id="3032"/>
    <lineage>
        <taxon>Eukaryota</taxon>
        <taxon>Cryptophyceae</taxon>
        <taxon>Pyrenomonadales</taxon>
        <taxon>Geminigeraceae</taxon>
        <taxon>Hanusia</taxon>
    </lineage>
</organism>
<name>A0A7S0NFD7_9CRYP</name>
<proteinExistence type="predicted"/>
<dbReference type="EMBL" id="HBEO01036090">
    <property type="protein sequence ID" value="CAD8509977.1"/>
    <property type="molecule type" value="Transcribed_RNA"/>
</dbReference>
<dbReference type="SUPFAM" id="SSF51905">
    <property type="entry name" value="FAD/NAD(P)-binding domain"/>
    <property type="match status" value="1"/>
</dbReference>
<dbReference type="Pfam" id="PF01266">
    <property type="entry name" value="DAO"/>
    <property type="match status" value="1"/>
</dbReference>
<dbReference type="PANTHER" id="PTHR13847:SF289">
    <property type="entry name" value="GLYCINE OXIDASE"/>
    <property type="match status" value="1"/>
</dbReference>